<organism evidence="1 2">
    <name type="scientific">Quercus suber</name>
    <name type="common">Cork oak</name>
    <dbReference type="NCBI Taxonomy" id="58331"/>
    <lineage>
        <taxon>Eukaryota</taxon>
        <taxon>Viridiplantae</taxon>
        <taxon>Streptophyta</taxon>
        <taxon>Embryophyta</taxon>
        <taxon>Tracheophyta</taxon>
        <taxon>Spermatophyta</taxon>
        <taxon>Magnoliopsida</taxon>
        <taxon>eudicotyledons</taxon>
        <taxon>Gunneridae</taxon>
        <taxon>Pentapetalae</taxon>
        <taxon>rosids</taxon>
        <taxon>fabids</taxon>
        <taxon>Fagales</taxon>
        <taxon>Fagaceae</taxon>
        <taxon>Quercus</taxon>
    </lineage>
</organism>
<keyword evidence="2" id="KW-1185">Reference proteome</keyword>
<gene>
    <name evidence="1" type="ORF">CFP56_027869</name>
</gene>
<accession>A0AAW0LV11</accession>
<sequence length="72" mass="8373">MKLQNAHYGSSKKVHLKIMRRSLCSDILTLRSWYFVFFCPKLLHSIVLVPSKNEEEEEENVGYLGKALSIVF</sequence>
<proteinExistence type="predicted"/>
<evidence type="ECO:0000313" key="2">
    <source>
        <dbReference type="Proteomes" id="UP000237347"/>
    </source>
</evidence>
<comment type="caution">
    <text evidence="1">The sequence shown here is derived from an EMBL/GenBank/DDBJ whole genome shotgun (WGS) entry which is preliminary data.</text>
</comment>
<name>A0AAW0LV11_QUESU</name>
<protein>
    <submittedName>
        <fullName evidence="1">Uncharacterized protein</fullName>
    </submittedName>
</protein>
<evidence type="ECO:0000313" key="1">
    <source>
        <dbReference type="EMBL" id="KAK7855482.1"/>
    </source>
</evidence>
<dbReference type="EMBL" id="PKMF04000045">
    <property type="protein sequence ID" value="KAK7855482.1"/>
    <property type="molecule type" value="Genomic_DNA"/>
</dbReference>
<dbReference type="Proteomes" id="UP000237347">
    <property type="component" value="Unassembled WGS sequence"/>
</dbReference>
<dbReference type="AlphaFoldDB" id="A0AAW0LV11"/>
<reference evidence="1 2" key="1">
    <citation type="journal article" date="2018" name="Sci. Data">
        <title>The draft genome sequence of cork oak.</title>
        <authorList>
            <person name="Ramos A.M."/>
            <person name="Usie A."/>
            <person name="Barbosa P."/>
            <person name="Barros P.M."/>
            <person name="Capote T."/>
            <person name="Chaves I."/>
            <person name="Simoes F."/>
            <person name="Abreu I."/>
            <person name="Carrasquinho I."/>
            <person name="Faro C."/>
            <person name="Guimaraes J.B."/>
            <person name="Mendonca D."/>
            <person name="Nobrega F."/>
            <person name="Rodrigues L."/>
            <person name="Saibo N.J.M."/>
            <person name="Varela M.C."/>
            <person name="Egas C."/>
            <person name="Matos J."/>
            <person name="Miguel C.M."/>
            <person name="Oliveira M.M."/>
            <person name="Ricardo C.P."/>
            <person name="Goncalves S."/>
        </authorList>
    </citation>
    <scope>NUCLEOTIDE SEQUENCE [LARGE SCALE GENOMIC DNA]</scope>
    <source>
        <strain evidence="2">cv. HL8</strain>
    </source>
</reference>